<dbReference type="PANTHER" id="PTHR38133">
    <property type="entry name" value="SLR1429 PROTEIN"/>
    <property type="match status" value="1"/>
</dbReference>
<dbReference type="EMBL" id="JAVDXZ010000001">
    <property type="protein sequence ID" value="MDR7329072.1"/>
    <property type="molecule type" value="Genomic_DNA"/>
</dbReference>
<evidence type="ECO:0000256" key="1">
    <source>
        <dbReference type="PROSITE-ProRule" id="PRU00325"/>
    </source>
</evidence>
<evidence type="ECO:0000259" key="2">
    <source>
        <dbReference type="PROSITE" id="PS50966"/>
    </source>
</evidence>
<dbReference type="PROSITE" id="PS50966">
    <property type="entry name" value="ZF_SWIM"/>
    <property type="match status" value="1"/>
</dbReference>
<keyword evidence="4" id="KW-1185">Reference proteome</keyword>
<dbReference type="Proteomes" id="UP001180840">
    <property type="component" value="Unassembled WGS sequence"/>
</dbReference>
<dbReference type="RefSeq" id="WP_290198044.1">
    <property type="nucleotide sequence ID" value="NZ_CP047654.1"/>
</dbReference>
<organism evidence="3 4">
    <name type="scientific">Corynebacterium guangdongense</name>
    <dbReference type="NCBI Taxonomy" id="1783348"/>
    <lineage>
        <taxon>Bacteria</taxon>
        <taxon>Bacillati</taxon>
        <taxon>Actinomycetota</taxon>
        <taxon>Actinomycetes</taxon>
        <taxon>Mycobacteriales</taxon>
        <taxon>Corynebacteriaceae</taxon>
        <taxon>Corynebacterium</taxon>
    </lineage>
</organism>
<sequence length="266" mass="28802">MAVSDDENNVIYANFGARTRVTRAEEVTRVDALSFGPTANRVWQAVTAQSDQGRIKRGRQYAEAGNVVELQIRSGSASASVAGSQNEPFHVQIVLPYRSPEELTIISTTLARTSNGMTRARRGLVDGALLDLLIAGDTDDLRFACDCPDHVRACKHAVAASLKLAEKMDADPGAVFQLRGMNLDDLEKMVLTDSIAVAAEATEEGSSLFFTGRPLPALPEPKTAPAIDDSDLDLLHKAMRSVSFTNVDQLRAVSDIEDLYDTLTDH</sequence>
<proteinExistence type="predicted"/>
<reference evidence="3" key="1">
    <citation type="submission" date="2023-07" db="EMBL/GenBank/DDBJ databases">
        <title>Sequencing the genomes of 1000 actinobacteria strains.</title>
        <authorList>
            <person name="Klenk H.-P."/>
        </authorList>
    </citation>
    <scope>NUCLEOTIDE SEQUENCE</scope>
    <source>
        <strain evidence="3">DSM 107476</strain>
    </source>
</reference>
<gene>
    <name evidence="3" type="ORF">J2S39_000748</name>
</gene>
<keyword evidence="1" id="KW-0479">Metal-binding</keyword>
<keyword evidence="1" id="KW-0862">Zinc</keyword>
<comment type="caution">
    <text evidence="3">The sequence shown here is derived from an EMBL/GenBank/DDBJ whole genome shotgun (WGS) entry which is preliminary data.</text>
</comment>
<evidence type="ECO:0000313" key="3">
    <source>
        <dbReference type="EMBL" id="MDR7329072.1"/>
    </source>
</evidence>
<feature type="domain" description="SWIM-type" evidence="2">
    <location>
        <begin position="130"/>
        <end position="165"/>
    </location>
</feature>
<name>A0ABU1ZVV9_9CORY</name>
<evidence type="ECO:0000313" key="4">
    <source>
        <dbReference type="Proteomes" id="UP001180840"/>
    </source>
</evidence>
<dbReference type="PANTHER" id="PTHR38133:SF1">
    <property type="entry name" value="SLR1429 PROTEIN"/>
    <property type="match status" value="1"/>
</dbReference>
<protein>
    <submittedName>
        <fullName evidence="3">Zn finger protein</fullName>
    </submittedName>
</protein>
<accession>A0ABU1ZVV9</accession>
<keyword evidence="1" id="KW-0863">Zinc-finger</keyword>
<dbReference type="InterPro" id="IPR007527">
    <property type="entry name" value="Znf_SWIM"/>
</dbReference>